<evidence type="ECO:0000313" key="8">
    <source>
        <dbReference type="Proteomes" id="UP000248688"/>
    </source>
</evidence>
<dbReference type="Pfam" id="PF08281">
    <property type="entry name" value="Sigma70_r4_2"/>
    <property type="match status" value="1"/>
</dbReference>
<dbReference type="Gene3D" id="1.10.1740.10">
    <property type="match status" value="1"/>
</dbReference>
<evidence type="ECO:0000259" key="5">
    <source>
        <dbReference type="Pfam" id="PF04542"/>
    </source>
</evidence>
<dbReference type="InterPro" id="IPR039425">
    <property type="entry name" value="RNA_pol_sigma-70-like"/>
</dbReference>
<dbReference type="SUPFAM" id="SSF88659">
    <property type="entry name" value="Sigma3 and sigma4 domains of RNA polymerase sigma factors"/>
    <property type="match status" value="1"/>
</dbReference>
<dbReference type="InterPro" id="IPR014284">
    <property type="entry name" value="RNA_pol_sigma-70_dom"/>
</dbReference>
<evidence type="ECO:0000256" key="4">
    <source>
        <dbReference type="ARBA" id="ARBA00023163"/>
    </source>
</evidence>
<dbReference type="EMBL" id="CP030041">
    <property type="protein sequence ID" value="AWW29049.1"/>
    <property type="molecule type" value="Genomic_DNA"/>
</dbReference>
<proteinExistence type="inferred from homology"/>
<dbReference type="GO" id="GO:0006352">
    <property type="term" value="P:DNA-templated transcription initiation"/>
    <property type="evidence" value="ECO:0007669"/>
    <property type="project" value="InterPro"/>
</dbReference>
<dbReference type="GO" id="GO:0016987">
    <property type="term" value="F:sigma factor activity"/>
    <property type="evidence" value="ECO:0007669"/>
    <property type="project" value="UniProtKB-KW"/>
</dbReference>
<keyword evidence="3" id="KW-0731">Sigma factor</keyword>
<organism evidence="7 8">
    <name type="scientific">Echinicola strongylocentroti</name>
    <dbReference type="NCBI Taxonomy" id="1795355"/>
    <lineage>
        <taxon>Bacteria</taxon>
        <taxon>Pseudomonadati</taxon>
        <taxon>Bacteroidota</taxon>
        <taxon>Cytophagia</taxon>
        <taxon>Cytophagales</taxon>
        <taxon>Cyclobacteriaceae</taxon>
        <taxon>Echinicola</taxon>
    </lineage>
</organism>
<dbReference type="InterPro" id="IPR007627">
    <property type="entry name" value="RNA_pol_sigma70_r2"/>
</dbReference>
<sequence>MKPRKVPEKTDKYQVRYSEKEYLEMPDEMVWTSFNKGNESTFSFLYKNYASDLFAFGYQFCGDAHLVEDCIQNLFIYLRKRRGRLGEVRSIKSYLFKCIRSEIIKRMKERGQLMDADEMHYKKSFALALSPETILIESEHRERQQKRVKHALAQLTVRQRQALLLLYEEEMSYSQIAEVMGFSDVKSARKLVYRALASLKDVFLKK</sequence>
<dbReference type="CDD" id="cd06171">
    <property type="entry name" value="Sigma70_r4"/>
    <property type="match status" value="1"/>
</dbReference>
<gene>
    <name evidence="7" type="ORF">DN752_02240</name>
</gene>
<keyword evidence="8" id="KW-1185">Reference proteome</keyword>
<dbReference type="PANTHER" id="PTHR43133">
    <property type="entry name" value="RNA POLYMERASE ECF-TYPE SIGMA FACTO"/>
    <property type="match status" value="1"/>
</dbReference>
<evidence type="ECO:0000256" key="2">
    <source>
        <dbReference type="ARBA" id="ARBA00023015"/>
    </source>
</evidence>
<dbReference type="InterPro" id="IPR013249">
    <property type="entry name" value="RNA_pol_sigma70_r4_t2"/>
</dbReference>
<dbReference type="RefSeq" id="WP_112782469.1">
    <property type="nucleotide sequence ID" value="NZ_CP030041.1"/>
</dbReference>
<protein>
    <submittedName>
        <fullName evidence="7">RNA polymerase subunit sigma-24</fullName>
    </submittedName>
</protein>
<comment type="similarity">
    <text evidence="1">Belongs to the sigma-70 factor family. ECF subfamily.</text>
</comment>
<dbReference type="InterPro" id="IPR036388">
    <property type="entry name" value="WH-like_DNA-bd_sf"/>
</dbReference>
<feature type="domain" description="RNA polymerase sigma factor 70 region 4 type 2" evidence="6">
    <location>
        <begin position="147"/>
        <end position="199"/>
    </location>
</feature>
<evidence type="ECO:0000313" key="7">
    <source>
        <dbReference type="EMBL" id="AWW29049.1"/>
    </source>
</evidence>
<dbReference type="SUPFAM" id="SSF88946">
    <property type="entry name" value="Sigma2 domain of RNA polymerase sigma factors"/>
    <property type="match status" value="1"/>
</dbReference>
<dbReference type="InterPro" id="IPR013324">
    <property type="entry name" value="RNA_pol_sigma_r3/r4-like"/>
</dbReference>
<accession>A0A2Z4IE06</accession>
<keyword evidence="2" id="KW-0805">Transcription regulation</keyword>
<dbReference type="KEGG" id="est:DN752_02240"/>
<dbReference type="OrthoDB" id="9150024at2"/>
<keyword evidence="4" id="KW-0804">Transcription</keyword>
<evidence type="ECO:0000256" key="1">
    <source>
        <dbReference type="ARBA" id="ARBA00010641"/>
    </source>
</evidence>
<dbReference type="AlphaFoldDB" id="A0A2Z4IE06"/>
<dbReference type="Gene3D" id="1.10.10.10">
    <property type="entry name" value="Winged helix-like DNA-binding domain superfamily/Winged helix DNA-binding domain"/>
    <property type="match status" value="1"/>
</dbReference>
<reference evidence="7 8" key="1">
    <citation type="submission" date="2018-06" db="EMBL/GenBank/DDBJ databases">
        <title>Echinicola strongylocentroti sp. nov., isolated from a sea urchin Strongylocentrotus intermedius.</title>
        <authorList>
            <person name="Bae S.S."/>
        </authorList>
    </citation>
    <scope>NUCLEOTIDE SEQUENCE [LARGE SCALE GENOMIC DNA]</scope>
    <source>
        <strain evidence="7 8">MEBiC08714</strain>
    </source>
</reference>
<dbReference type="PANTHER" id="PTHR43133:SF46">
    <property type="entry name" value="RNA POLYMERASE SIGMA-70 FACTOR ECF SUBFAMILY"/>
    <property type="match status" value="1"/>
</dbReference>
<evidence type="ECO:0000256" key="3">
    <source>
        <dbReference type="ARBA" id="ARBA00023082"/>
    </source>
</evidence>
<feature type="domain" description="RNA polymerase sigma-70 region 2" evidence="5">
    <location>
        <begin position="45"/>
        <end position="110"/>
    </location>
</feature>
<dbReference type="GO" id="GO:0003677">
    <property type="term" value="F:DNA binding"/>
    <property type="evidence" value="ECO:0007669"/>
    <property type="project" value="InterPro"/>
</dbReference>
<dbReference type="InterPro" id="IPR013325">
    <property type="entry name" value="RNA_pol_sigma_r2"/>
</dbReference>
<name>A0A2Z4IE06_9BACT</name>
<evidence type="ECO:0000259" key="6">
    <source>
        <dbReference type="Pfam" id="PF08281"/>
    </source>
</evidence>
<dbReference type="Pfam" id="PF04542">
    <property type="entry name" value="Sigma70_r2"/>
    <property type="match status" value="1"/>
</dbReference>
<dbReference type="Proteomes" id="UP000248688">
    <property type="component" value="Chromosome"/>
</dbReference>
<dbReference type="NCBIfam" id="TIGR02937">
    <property type="entry name" value="sigma70-ECF"/>
    <property type="match status" value="1"/>
</dbReference>